<gene>
    <name evidence="1" type="ORF">PsorP6_002047</name>
</gene>
<organism evidence="1 2">
    <name type="scientific">Peronosclerospora sorghi</name>
    <dbReference type="NCBI Taxonomy" id="230839"/>
    <lineage>
        <taxon>Eukaryota</taxon>
        <taxon>Sar</taxon>
        <taxon>Stramenopiles</taxon>
        <taxon>Oomycota</taxon>
        <taxon>Peronosporomycetes</taxon>
        <taxon>Peronosporales</taxon>
        <taxon>Peronosporaceae</taxon>
        <taxon>Peronosclerospora</taxon>
    </lineage>
</organism>
<accession>A0ACC0WTG6</accession>
<comment type="caution">
    <text evidence="1">The sequence shown here is derived from an EMBL/GenBank/DDBJ whole genome shotgun (WGS) entry which is preliminary data.</text>
</comment>
<name>A0ACC0WTG6_9STRA</name>
<evidence type="ECO:0000313" key="1">
    <source>
        <dbReference type="EMBL" id="KAI9921672.1"/>
    </source>
</evidence>
<reference evidence="1 2" key="1">
    <citation type="journal article" date="2022" name="bioRxiv">
        <title>The genome of the oomycete Peronosclerospora sorghi, a cosmopolitan pathogen of maize and sorghum, is inflated with dispersed pseudogenes.</title>
        <authorList>
            <person name="Fletcher K."/>
            <person name="Martin F."/>
            <person name="Isakeit T."/>
            <person name="Cavanaugh K."/>
            <person name="Magill C."/>
            <person name="Michelmore R."/>
        </authorList>
    </citation>
    <scope>NUCLEOTIDE SEQUENCE [LARGE SCALE GENOMIC DNA]</scope>
    <source>
        <strain evidence="1">P6</strain>
    </source>
</reference>
<evidence type="ECO:0000313" key="2">
    <source>
        <dbReference type="Proteomes" id="UP001163321"/>
    </source>
</evidence>
<protein>
    <submittedName>
        <fullName evidence="1">Uncharacterized protein</fullName>
    </submittedName>
</protein>
<dbReference type="EMBL" id="CM047580">
    <property type="protein sequence ID" value="KAI9921672.1"/>
    <property type="molecule type" value="Genomic_DNA"/>
</dbReference>
<proteinExistence type="predicted"/>
<sequence>MELSYPLVRVPFEGAVKNFRLYQKQLMRELAQVTAQIEALDDGGAQQPGHHMDVEAAIKKLAQLADRLQTLKQSTKDNVVVQQTKLESCTKRVQYLETLQETKSDGDHAVITRQSEENSFKDRLITDYLLGQGYHESAKIMTERKGIDFLVDIDVYREYQVVLADLRTFHTEKAIAWCSQNGPRLRRLESPLEFHLRLQDFIELVRGQQPLEAIQYAQTYLTPLAMQPDNRTLRDAAISKLQIATATLAFKTPEKCGIEAYEAIFAVEQWFNLENMFCKIFNDVNGMHDPPSLCISLYAGLSTLNTRACHQIRDANLKARLLKSESHSKRQRRKSEEAADDADSEERSNESFKVWFKSKATTQVEDDDSGHTGQVASCSRKRKHCRSEAFIPVCPACSEVGSQLCSELPFAYHPHSRLLCRVTQTVIDEHNPPFVLPNGRVYSKRGIEVLKERRSDGMIKCVDTLDVFLPSDVQPVYIL</sequence>
<keyword evidence="2" id="KW-1185">Reference proteome</keyword>
<dbReference type="Proteomes" id="UP001163321">
    <property type="component" value="Chromosome 1"/>
</dbReference>